<dbReference type="RefSeq" id="WP_195692614.1">
    <property type="nucleotide sequence ID" value="NZ_CP064760.1"/>
</dbReference>
<gene>
    <name evidence="4" type="ORF">IT882_15815</name>
</gene>
<sequence length="289" mass="31590">MPAYAADHDLVDVDAAAGQDEALAAVTPLHRGPYLQMLGPVEVRGARGEAPVNPNTAAQWRSAVRRGTELVAFLSVNPNASAEQVHSVFWPGQVATGKKANDDRNGLLSKTRRWLGQNDAGELYVPLITTGEYRLHEDVRSDWQDFLGLVGDEISDTATDRLLAALELVKGQPISGVPDKRYVFADRLRNEMIAAIGDVAHEVSTRSLSTGKVRHARLASAIGRMVDPVNEVFWRDGLRAEHQAGDHAGVERLITQLEQSLAAVDEDYEPEPETQTLIAQLRQRHAIAS</sequence>
<dbReference type="PANTHER" id="PTHR35807">
    <property type="entry name" value="TRANSCRIPTIONAL REGULATOR REDD-RELATED"/>
    <property type="match status" value="1"/>
</dbReference>
<reference evidence="4 5" key="1">
    <citation type="submission" date="2020-11" db="EMBL/GenBank/DDBJ databases">
        <title>Amino acid is mineralized and recycled by bacteria in oceanic microbiome.</title>
        <authorList>
            <person name="Zheng L.Y."/>
        </authorList>
    </citation>
    <scope>NUCLEOTIDE SEQUENCE [LARGE SCALE GENOMIC DNA]</scope>
    <source>
        <strain evidence="4 5">A32-1</strain>
    </source>
</reference>
<feature type="domain" description="Bacterial transcriptional activator" evidence="3">
    <location>
        <begin position="141"/>
        <end position="282"/>
    </location>
</feature>
<dbReference type="EMBL" id="CP064760">
    <property type="protein sequence ID" value="QPE04562.1"/>
    <property type="molecule type" value="Genomic_DNA"/>
</dbReference>
<dbReference type="Pfam" id="PF03704">
    <property type="entry name" value="BTAD"/>
    <property type="match status" value="1"/>
</dbReference>
<dbReference type="AlphaFoldDB" id="A0A7S8RHM6"/>
<protein>
    <submittedName>
        <fullName evidence="4">Bacterial transcriptional activator domain-containing protein</fullName>
    </submittedName>
</protein>
<dbReference type="SMART" id="SM01043">
    <property type="entry name" value="BTAD"/>
    <property type="match status" value="1"/>
</dbReference>
<dbReference type="GO" id="GO:0006355">
    <property type="term" value="P:regulation of DNA-templated transcription"/>
    <property type="evidence" value="ECO:0007669"/>
    <property type="project" value="TreeGrafter"/>
</dbReference>
<dbReference type="Gene3D" id="1.25.40.10">
    <property type="entry name" value="Tetratricopeptide repeat domain"/>
    <property type="match status" value="1"/>
</dbReference>
<evidence type="ECO:0000259" key="3">
    <source>
        <dbReference type="SMART" id="SM01043"/>
    </source>
</evidence>
<dbReference type="Proteomes" id="UP000594480">
    <property type="component" value="Chromosome"/>
</dbReference>
<dbReference type="InterPro" id="IPR005158">
    <property type="entry name" value="BTAD"/>
</dbReference>
<keyword evidence="1" id="KW-0805">Transcription regulation</keyword>
<keyword evidence="5" id="KW-1185">Reference proteome</keyword>
<dbReference type="PANTHER" id="PTHR35807:SF1">
    <property type="entry name" value="TRANSCRIPTIONAL REGULATOR REDD"/>
    <property type="match status" value="1"/>
</dbReference>
<accession>A0A7S8RHM6</accession>
<dbReference type="KEGG" id="msf:IT882_15815"/>
<proteinExistence type="predicted"/>
<organism evidence="4 5">
    <name type="scientific">Microbacterium schleiferi</name>
    <dbReference type="NCBI Taxonomy" id="69362"/>
    <lineage>
        <taxon>Bacteria</taxon>
        <taxon>Bacillati</taxon>
        <taxon>Actinomycetota</taxon>
        <taxon>Actinomycetes</taxon>
        <taxon>Micrococcales</taxon>
        <taxon>Microbacteriaceae</taxon>
        <taxon>Microbacterium</taxon>
    </lineage>
</organism>
<dbReference type="InterPro" id="IPR051677">
    <property type="entry name" value="AfsR-DnrI-RedD_regulator"/>
</dbReference>
<name>A0A7S8RHM6_9MICO</name>
<evidence type="ECO:0000313" key="5">
    <source>
        <dbReference type="Proteomes" id="UP000594480"/>
    </source>
</evidence>
<dbReference type="InterPro" id="IPR011990">
    <property type="entry name" value="TPR-like_helical_dom_sf"/>
</dbReference>
<evidence type="ECO:0000256" key="1">
    <source>
        <dbReference type="ARBA" id="ARBA00023015"/>
    </source>
</evidence>
<dbReference type="GO" id="GO:0003677">
    <property type="term" value="F:DNA binding"/>
    <property type="evidence" value="ECO:0007669"/>
    <property type="project" value="TreeGrafter"/>
</dbReference>
<evidence type="ECO:0000313" key="4">
    <source>
        <dbReference type="EMBL" id="QPE04562.1"/>
    </source>
</evidence>
<keyword evidence="2" id="KW-0804">Transcription</keyword>
<evidence type="ECO:0000256" key="2">
    <source>
        <dbReference type="ARBA" id="ARBA00023163"/>
    </source>
</evidence>